<dbReference type="InterPro" id="IPR002716">
    <property type="entry name" value="PIN_dom"/>
</dbReference>
<dbReference type="PANTHER" id="PTHR36173:SF2">
    <property type="entry name" value="RIBONUCLEASE VAPC16"/>
    <property type="match status" value="1"/>
</dbReference>
<keyword evidence="3" id="KW-1185">Reference proteome</keyword>
<feature type="domain" description="PIN" evidence="1">
    <location>
        <begin position="4"/>
        <end position="122"/>
    </location>
</feature>
<sequence length="128" mass="14119">MKLLLDTCALIWLTSEPDLLSANATKAINDPAAVLCVSHASLWEIALKHSIGKLALPEPPRTWWSNQVARWGLVELPISAEALLASSELPKHHKDPFDRVILAQAQIDNCQLVSSDSEFPSYGIPLIW</sequence>
<gene>
    <name evidence="2" type="ORF">HNQ65_002193</name>
</gene>
<evidence type="ECO:0000313" key="2">
    <source>
        <dbReference type="EMBL" id="MBB5032611.1"/>
    </source>
</evidence>
<dbReference type="InterPro" id="IPR041705">
    <property type="entry name" value="PIN_Sll0205"/>
</dbReference>
<proteinExistence type="predicted"/>
<dbReference type="EMBL" id="JACHIG010000004">
    <property type="protein sequence ID" value="MBB5032611.1"/>
    <property type="molecule type" value="Genomic_DNA"/>
</dbReference>
<evidence type="ECO:0000313" key="3">
    <source>
        <dbReference type="Proteomes" id="UP000590740"/>
    </source>
</evidence>
<dbReference type="SUPFAM" id="SSF88723">
    <property type="entry name" value="PIN domain-like"/>
    <property type="match status" value="1"/>
</dbReference>
<dbReference type="PANTHER" id="PTHR36173">
    <property type="entry name" value="RIBONUCLEASE VAPC16-RELATED"/>
    <property type="match status" value="1"/>
</dbReference>
<dbReference type="AlphaFoldDB" id="A0A7W7YAH3"/>
<comment type="caution">
    <text evidence="2">The sequence shown here is derived from an EMBL/GenBank/DDBJ whole genome shotgun (WGS) entry which is preliminary data.</text>
</comment>
<reference evidence="2 3" key="1">
    <citation type="submission" date="2020-08" db="EMBL/GenBank/DDBJ databases">
        <title>Genomic Encyclopedia of Type Strains, Phase IV (KMG-IV): sequencing the most valuable type-strain genomes for metagenomic binning, comparative biology and taxonomic classification.</title>
        <authorList>
            <person name="Goeker M."/>
        </authorList>
    </citation>
    <scope>NUCLEOTIDE SEQUENCE [LARGE SCALE GENOMIC DNA]</scope>
    <source>
        <strain evidence="2 3">DSM 12252</strain>
    </source>
</reference>
<dbReference type="InterPro" id="IPR052919">
    <property type="entry name" value="TA_system_RNase"/>
</dbReference>
<dbReference type="Gene3D" id="3.40.50.1010">
    <property type="entry name" value="5'-nuclease"/>
    <property type="match status" value="1"/>
</dbReference>
<dbReference type="Proteomes" id="UP000590740">
    <property type="component" value="Unassembled WGS sequence"/>
</dbReference>
<name>A0A7W7YAH3_9BACT</name>
<accession>A0A7W7YAH3</accession>
<dbReference type="InterPro" id="IPR029060">
    <property type="entry name" value="PIN-like_dom_sf"/>
</dbReference>
<dbReference type="CDD" id="cd09872">
    <property type="entry name" value="PIN_Sll0205-like"/>
    <property type="match status" value="1"/>
</dbReference>
<dbReference type="RefSeq" id="WP_184339533.1">
    <property type="nucleotide sequence ID" value="NZ_JACHIG010000004.1"/>
</dbReference>
<protein>
    <submittedName>
        <fullName evidence="2">PIN domain nuclease of toxin-antitoxin system</fullName>
    </submittedName>
</protein>
<evidence type="ECO:0000259" key="1">
    <source>
        <dbReference type="Pfam" id="PF01850"/>
    </source>
</evidence>
<dbReference type="Pfam" id="PF01850">
    <property type="entry name" value="PIN"/>
    <property type="match status" value="1"/>
</dbReference>
<organism evidence="2 3">
    <name type="scientific">Prosthecobacter vanneervenii</name>
    <dbReference type="NCBI Taxonomy" id="48466"/>
    <lineage>
        <taxon>Bacteria</taxon>
        <taxon>Pseudomonadati</taxon>
        <taxon>Verrucomicrobiota</taxon>
        <taxon>Verrucomicrobiia</taxon>
        <taxon>Verrucomicrobiales</taxon>
        <taxon>Verrucomicrobiaceae</taxon>
        <taxon>Prosthecobacter</taxon>
    </lineage>
</organism>